<accession>A0ABD2C8J3</accession>
<dbReference type="Proteomes" id="UP001607303">
    <property type="component" value="Unassembled WGS sequence"/>
</dbReference>
<keyword evidence="2" id="KW-1185">Reference proteome</keyword>
<evidence type="ECO:0000313" key="1">
    <source>
        <dbReference type="EMBL" id="KAL2741145.1"/>
    </source>
</evidence>
<gene>
    <name evidence="1" type="ORF">V1477_010206</name>
</gene>
<name>A0ABD2C8J3_VESMC</name>
<sequence>MYKRTVIAAEVRRMQITPHGDTVGTTYRLATSCTAQRSRVSLLFYLIFDGFFFVNPAELYRLLVVGQYRPFACRTQGTSLMAVKSHEASQLLLPPTTSFSNPPLRLKKSMVGDGLISLASYSAVSSRRLKQSEFLKGTSYASSRRFERNKRNGKEMAKEFAKSEERVRLSVIAVGDTASGGGA</sequence>
<dbReference type="EMBL" id="JAYRBN010000059">
    <property type="protein sequence ID" value="KAL2741145.1"/>
    <property type="molecule type" value="Genomic_DNA"/>
</dbReference>
<comment type="caution">
    <text evidence="1">The sequence shown here is derived from an EMBL/GenBank/DDBJ whole genome shotgun (WGS) entry which is preliminary data.</text>
</comment>
<proteinExistence type="predicted"/>
<protein>
    <submittedName>
        <fullName evidence="1">Uncharacterized protein</fullName>
    </submittedName>
</protein>
<organism evidence="1 2">
    <name type="scientific">Vespula maculifrons</name>
    <name type="common">Eastern yellow jacket</name>
    <name type="synonym">Wasp</name>
    <dbReference type="NCBI Taxonomy" id="7453"/>
    <lineage>
        <taxon>Eukaryota</taxon>
        <taxon>Metazoa</taxon>
        <taxon>Ecdysozoa</taxon>
        <taxon>Arthropoda</taxon>
        <taxon>Hexapoda</taxon>
        <taxon>Insecta</taxon>
        <taxon>Pterygota</taxon>
        <taxon>Neoptera</taxon>
        <taxon>Endopterygota</taxon>
        <taxon>Hymenoptera</taxon>
        <taxon>Apocrita</taxon>
        <taxon>Aculeata</taxon>
        <taxon>Vespoidea</taxon>
        <taxon>Vespidae</taxon>
        <taxon>Vespinae</taxon>
        <taxon>Vespula</taxon>
    </lineage>
</organism>
<evidence type="ECO:0000313" key="2">
    <source>
        <dbReference type="Proteomes" id="UP001607303"/>
    </source>
</evidence>
<dbReference type="AlphaFoldDB" id="A0ABD2C8J3"/>
<reference evidence="1 2" key="1">
    <citation type="journal article" date="2024" name="Ann. Entomol. Soc. Am.">
        <title>Genomic analyses of the southern and eastern yellowjacket wasps (Hymenoptera: Vespidae) reveal evolutionary signatures of social life.</title>
        <authorList>
            <person name="Catto M.A."/>
            <person name="Caine P.B."/>
            <person name="Orr S.E."/>
            <person name="Hunt B.G."/>
            <person name="Goodisman M.A.D."/>
        </authorList>
    </citation>
    <scope>NUCLEOTIDE SEQUENCE [LARGE SCALE GENOMIC DNA]</scope>
    <source>
        <strain evidence="1">232</strain>
        <tissue evidence="1">Head and thorax</tissue>
    </source>
</reference>